<dbReference type="PANTHER" id="PTHR24257:SF22">
    <property type="entry name" value="CHYMOTRYPSIN-LIKE ELASTASE FAMILY MEMBER 3B"/>
    <property type="match status" value="1"/>
</dbReference>
<dbReference type="GO" id="GO:0005615">
    <property type="term" value="C:extracellular space"/>
    <property type="evidence" value="ECO:0007669"/>
    <property type="project" value="TreeGrafter"/>
</dbReference>
<name>A0A8B9NR54_APTOW</name>
<organism evidence="4 5">
    <name type="scientific">Apteryx owenii</name>
    <name type="common">Little spotted kiwi</name>
    <dbReference type="NCBI Taxonomy" id="8824"/>
    <lineage>
        <taxon>Eukaryota</taxon>
        <taxon>Metazoa</taxon>
        <taxon>Chordata</taxon>
        <taxon>Craniata</taxon>
        <taxon>Vertebrata</taxon>
        <taxon>Euteleostomi</taxon>
        <taxon>Archelosauria</taxon>
        <taxon>Archosauria</taxon>
        <taxon>Dinosauria</taxon>
        <taxon>Saurischia</taxon>
        <taxon>Theropoda</taxon>
        <taxon>Coelurosauria</taxon>
        <taxon>Aves</taxon>
        <taxon>Palaeognathae</taxon>
        <taxon>Apterygiformes</taxon>
        <taxon>Apterygidae</taxon>
        <taxon>Apteryx</taxon>
    </lineage>
</organism>
<feature type="domain" description="Peptidase S1" evidence="3">
    <location>
        <begin position="22"/>
        <end position="95"/>
    </location>
</feature>
<accession>A0A8B9NR54</accession>
<dbReference type="InterPro" id="IPR043504">
    <property type="entry name" value="Peptidase_S1_PA_chymotrypsin"/>
</dbReference>
<reference evidence="4" key="1">
    <citation type="submission" date="2025-08" db="UniProtKB">
        <authorList>
            <consortium name="Ensembl"/>
        </authorList>
    </citation>
    <scope>IDENTIFICATION</scope>
</reference>
<dbReference type="Proteomes" id="UP000694424">
    <property type="component" value="Unplaced"/>
</dbReference>
<evidence type="ECO:0000259" key="3">
    <source>
        <dbReference type="Pfam" id="PF00089"/>
    </source>
</evidence>
<evidence type="ECO:0000256" key="2">
    <source>
        <dbReference type="SAM" id="MobiDB-lite"/>
    </source>
</evidence>
<dbReference type="Ensembl" id="ENSAOWT00000001324.1">
    <property type="protein sequence ID" value="ENSAOWP00000001170.1"/>
    <property type="gene ID" value="ENSAOWG00000000838.1"/>
</dbReference>
<dbReference type="GO" id="GO:0006508">
    <property type="term" value="P:proteolysis"/>
    <property type="evidence" value="ECO:0007669"/>
    <property type="project" value="InterPro"/>
</dbReference>
<sequence>SSFSRAKLPEGAGKTPCPGTPVSLQYERDGTFRHTCGGTLIAPGWVMTAAHCISSSLTYQVVLGEYDMAAAEGAEQRIAVHAADIFVHPKWSSFCVACG</sequence>
<proteinExistence type="predicted"/>
<dbReference type="InterPro" id="IPR018114">
    <property type="entry name" value="TRYPSIN_HIS"/>
</dbReference>
<keyword evidence="1" id="KW-1015">Disulfide bond</keyword>
<dbReference type="PROSITE" id="PS00134">
    <property type="entry name" value="TRYPSIN_HIS"/>
    <property type="match status" value="1"/>
</dbReference>
<evidence type="ECO:0000313" key="5">
    <source>
        <dbReference type="Proteomes" id="UP000694424"/>
    </source>
</evidence>
<dbReference type="InterPro" id="IPR050850">
    <property type="entry name" value="Peptidase_S1_Elastase_sf"/>
</dbReference>
<protein>
    <recommendedName>
        <fullName evidence="3">Peptidase S1 domain-containing protein</fullName>
    </recommendedName>
</protein>
<dbReference type="SUPFAM" id="SSF50494">
    <property type="entry name" value="Trypsin-like serine proteases"/>
    <property type="match status" value="1"/>
</dbReference>
<evidence type="ECO:0000313" key="4">
    <source>
        <dbReference type="Ensembl" id="ENSAOWP00000001170.1"/>
    </source>
</evidence>
<evidence type="ECO:0000256" key="1">
    <source>
        <dbReference type="ARBA" id="ARBA00023157"/>
    </source>
</evidence>
<dbReference type="GO" id="GO:0004252">
    <property type="term" value="F:serine-type endopeptidase activity"/>
    <property type="evidence" value="ECO:0007669"/>
    <property type="project" value="InterPro"/>
</dbReference>
<keyword evidence="5" id="KW-1185">Reference proteome</keyword>
<dbReference type="InterPro" id="IPR001254">
    <property type="entry name" value="Trypsin_dom"/>
</dbReference>
<dbReference type="Gene3D" id="2.40.10.10">
    <property type="entry name" value="Trypsin-like serine proteases"/>
    <property type="match status" value="1"/>
</dbReference>
<dbReference type="PANTHER" id="PTHR24257">
    <property type="entry name" value="CHYMOTRYPSIN-LIKE ELASTASE FAMILY MEMBER"/>
    <property type="match status" value="1"/>
</dbReference>
<feature type="region of interest" description="Disordered" evidence="2">
    <location>
        <begin position="1"/>
        <end position="20"/>
    </location>
</feature>
<reference evidence="4" key="2">
    <citation type="submission" date="2025-09" db="UniProtKB">
        <authorList>
            <consortium name="Ensembl"/>
        </authorList>
    </citation>
    <scope>IDENTIFICATION</scope>
</reference>
<dbReference type="Pfam" id="PF00089">
    <property type="entry name" value="Trypsin"/>
    <property type="match status" value="1"/>
</dbReference>
<dbReference type="AlphaFoldDB" id="A0A8B9NR54"/>
<dbReference type="FunFam" id="2.40.10.10:FF:000004">
    <property type="entry name" value="Tryptase gamma 1"/>
    <property type="match status" value="1"/>
</dbReference>
<dbReference type="InterPro" id="IPR009003">
    <property type="entry name" value="Peptidase_S1_PA"/>
</dbReference>